<comment type="caution">
    <text evidence="2">The sequence shown here is derived from an EMBL/GenBank/DDBJ whole genome shotgun (WGS) entry which is preliminary data.</text>
</comment>
<dbReference type="GO" id="GO:0008168">
    <property type="term" value="F:methyltransferase activity"/>
    <property type="evidence" value="ECO:0007669"/>
    <property type="project" value="UniProtKB-KW"/>
</dbReference>
<dbReference type="OrthoDB" id="5175904at2"/>
<gene>
    <name evidence="2" type="ORF">E1288_10930</name>
</gene>
<evidence type="ECO:0000313" key="2">
    <source>
        <dbReference type="EMBL" id="TDD52718.1"/>
    </source>
</evidence>
<dbReference type="GO" id="GO:0032259">
    <property type="term" value="P:methylation"/>
    <property type="evidence" value="ECO:0007669"/>
    <property type="project" value="UniProtKB-KW"/>
</dbReference>
<dbReference type="AlphaFoldDB" id="A0A4R4Z3W5"/>
<dbReference type="SUPFAM" id="SSF53335">
    <property type="entry name" value="S-adenosyl-L-methionine-dependent methyltransferases"/>
    <property type="match status" value="1"/>
</dbReference>
<organism evidence="2 3">
    <name type="scientific">Saccharopolyspora elongata</name>
    <dbReference type="NCBI Taxonomy" id="2530387"/>
    <lineage>
        <taxon>Bacteria</taxon>
        <taxon>Bacillati</taxon>
        <taxon>Actinomycetota</taxon>
        <taxon>Actinomycetes</taxon>
        <taxon>Pseudonocardiales</taxon>
        <taxon>Pseudonocardiaceae</taxon>
        <taxon>Saccharopolyspora</taxon>
    </lineage>
</organism>
<sequence length="301" mass="32702">MSAPFGGGISPVGSLPERALPASGPWYFPRDLQQGVLRNGTRVRRDRHIRAASARMWNYWLGGKDNYAVDRAAGDDFRALFPGIDFAARAGRSFLARAVRHLVVEAGVRQFLDIGTGLPTADNTHEIAQRHAPECRIVYVDNDPLVLAHARALLTGTAEGATDYIHADIRDPETILACAADTLDLDRPVALVLFGILGLIPDEDDPWSLVHRLLGALPPGSYLALFDSPDTDPGLLAARRKQADAGAIPYHSRSPEQIAAYFRDLELLEPGLVPCTRWRPDEPPVDSPADLSTLGGIGRKP</sequence>
<dbReference type="InterPro" id="IPR006764">
    <property type="entry name" value="SAM_dep_MeTrfase_SAV2177_type"/>
</dbReference>
<keyword evidence="2" id="KW-0808">Transferase</keyword>
<dbReference type="Pfam" id="PF04672">
    <property type="entry name" value="Methyltransf_19"/>
    <property type="match status" value="1"/>
</dbReference>
<evidence type="ECO:0000256" key="1">
    <source>
        <dbReference type="SAM" id="MobiDB-lite"/>
    </source>
</evidence>
<name>A0A4R4Z3W5_9PSEU</name>
<dbReference type="EMBL" id="SMKW01000011">
    <property type="protein sequence ID" value="TDD52718.1"/>
    <property type="molecule type" value="Genomic_DNA"/>
</dbReference>
<feature type="region of interest" description="Disordered" evidence="1">
    <location>
        <begin position="277"/>
        <end position="301"/>
    </location>
</feature>
<keyword evidence="2" id="KW-0489">Methyltransferase</keyword>
<accession>A0A4R4Z3W5</accession>
<proteinExistence type="predicted"/>
<keyword evidence="3" id="KW-1185">Reference proteome</keyword>
<reference evidence="2 3" key="1">
    <citation type="submission" date="2019-03" db="EMBL/GenBank/DDBJ databases">
        <title>Draft genome sequences of novel Actinobacteria.</title>
        <authorList>
            <person name="Sahin N."/>
            <person name="Ay H."/>
            <person name="Saygin H."/>
        </authorList>
    </citation>
    <scope>NUCLEOTIDE SEQUENCE [LARGE SCALE GENOMIC DNA]</scope>
    <source>
        <strain evidence="2 3">7K502</strain>
    </source>
</reference>
<protein>
    <submittedName>
        <fullName evidence="2">SAM-dependent methyltransferase</fullName>
    </submittedName>
</protein>
<dbReference type="InterPro" id="IPR029063">
    <property type="entry name" value="SAM-dependent_MTases_sf"/>
</dbReference>
<evidence type="ECO:0000313" key="3">
    <source>
        <dbReference type="Proteomes" id="UP000294947"/>
    </source>
</evidence>
<dbReference type="Gene3D" id="3.40.50.150">
    <property type="entry name" value="Vaccinia Virus protein VP39"/>
    <property type="match status" value="1"/>
</dbReference>
<dbReference type="PIRSF" id="PIRSF017393">
    <property type="entry name" value="MTase_SAV2177"/>
    <property type="match status" value="1"/>
</dbReference>
<dbReference type="Proteomes" id="UP000294947">
    <property type="component" value="Unassembled WGS sequence"/>
</dbReference>